<evidence type="ECO:0000313" key="8">
    <source>
        <dbReference type="EMBL" id="SFW27643.1"/>
    </source>
</evidence>
<sequence length="2570" mass="264384">MMLHNSTIILLNKRKAVKAILLFAFLFFAQAFYAQTSGVWTDAGGGKWTSISSDGLVRIEVTVTGYVDILGGDTMLCSPDAFSDPTITGTPSLALDIDGSNGTISFEFYDTRTNTLADIQKPILHVDKIGATGGILTNTTGIFYLQDGYTWNELSGTDRFLSDPTFFRGQNLFEILGGSGECGNTGGGSLQITDLTNTININTGLEKNPTLVVPAPDRDEVEFAFSNLVINPCTSGAIIGTPTDNDTDGDGINNSCDLDDDNDGILDTDEGSCTPVQSGAWTIAGKTASFDYGNGVIANITTTNSTNFVSGNFTSPAPNFWTEDLAADISLAATYDSGVTVTVEFVDAANNPVFVDKPTLHIDRIGGNDGSDNQTSAEITLLNSLTWSKLAGTFDFVSTGTTVRDGGTGLPSDGYDPESSLKDSDGSAAGTLQINQRVSTFTLQLAQTSATGVEDEIELILFACKDRDSDTDGVPDLLDLDSDNDGIFDVIEAGHKQPHTNGILGTTVSDDGIFDALQTTSGVNSGTVDYTLADSETTPNGTPDYLELDADGDGCNDVLEAGFTDQNNDGLLGNLPTVVNATTGVVISDMVIDGYTTPKNADSGSGNTVLDFQQPGEAPTITNTANQPQDILTNGTNPETFVVTATGQALTYQWQIDRLDGNGFVDINDANTVDIYTGSTTNTLTLTGITASYDGFLYQVIINDETFSCDTLTSSSAKIIFDDTPPSAPIVVITEDINNDGFLNISESIGDVDVTITLPADAVEGDILTINGTDQTLTATNISDGEVLVTFTPPAEDGSLTVTATITDPVGNISNPGTDTVNVNTVATSAPTVVITEDINDDAIINNTELVGDIDVTITLPAEAVAGDILTINGNNQTLTAADITATEVTTTFPNPGEGNTLTVTASVTDTAGNTSTNGSDSATIETTSADAPTVVITEDINNDAIINSTELSGDINVTITLPTNAVVNDILTINGTDQTLTTTNISDGEVLVTFPSPGEDNTITVSATITDASGNVSTDGSDSATVNTTSTSNPLVQITEDINNDAIINSTELVGDIDVTITLPAEAVENDILTINGVNQTLTAADITATEVTTTFPSPGEGNTLTVTAYVTDAAGNTSTNGSDSATIETVATSAPTVVITEDINNDGIISNSELSSDINVTIGLPAEAVENDILTINGTDQTLTAAEITAGEVLVTFPSPGEGNIITVTATVTDSSGNTGLEGSDAALLDTTSTLAPTVLITEDTNNNGIINSTELVDEINVIIDLPDDAIVGDILTVNGINQTLTSANITADEVLISFVSPGEGNTITVTASITDTAGNTSANGSDSAIIETVAPTAPMVHITEDANNDAVINNTELVGDINVTINLPGDAVAGDILTINGTDQTLTASNITAGQILITLPNPGMGNTITVTASVTDASGNTSTEGTDSALIDTTATTNPLVEITEDINNDAIINNTELVGDIDVTITLPAEAVVGDILTINGVNQTLTAADITATEVTTTFPSPGEGNILTVTASVTDAAGNTSTNGSDSATIETIATSAPGVEITEDTNNDAIINSTELIDNINVTISIPLDAVVGDILTINGTDQTLTAADISAKEVLVTFLSPGNGNTITVTASITDASGNTSSEGSDAALIDTTATTNPLVEITEDTNNDAIINSTELVGDIDVTITLPAEAVANDILTINGVNQTLTSANITAGNVTTTFPSPGEGNTITVTASVTDTAGNTSTNGTDSATIDTTAPVPTLVINDITTDNVVNSTEATSTINITGTVAGEFNTGDTVTLVVNGNLFSNTIDASGNFSISVPGSDLAADSDTTVDGSVSSTDSAGNIGTTTATKFYNVDVTAPTPILTINDITTDNIVNSTEATSIINITGTVSGEFNTGDTVTLVVNGNSFSNTVDALGNYNINVPGSDLAADSDTTVDGSVSSSDSASNIGTTVATKIYNVDVTAPTPILTINNVTTDNVINSTEATSTINITGTVSGDFNTGDTVSLTVNGTLYTDTVDASGNYSISISGSELVTDTDLTIDGSVSSTDTAGNTNTITTTKVYNVDTTLPIPTITIDDITADNTINAIEASGNITITGTVSGEFNVGDTVSLLINGVTNTGIINNVGAFSIVVSGYNLALDSDTTVDASLITTDVAGNTNTVVTTKIYNVQTATITTPAITAISTDTNVPDDGITSDNTLVIFGTSEPNRTIDVFIDGTLVGTTTADASGNWTLDYTTSILADGTYDITAIASDAFGNISFSSLVFKAEIDTLAPIVNDAITDNLTPTITGEGSPNEKLIITIDTDADGTPEVTYTVTTDTSGNFSLNTNTATPDSGSLPVLAFPSTLDVTATDIAGNTNTAIISITNDFDNDGLTNDDEAALGTDPNDADTDDDGVTDGQEVTDNTNPLDDCDSLNGTPLDTSDCDADGLTNAEENAIGTDPEDSDTDKDGILDGQEVTDNTDPLDACDSVGGTPPLGVACDIKIQNENITPGTTDGTFLIVNIEAFPENTVEIFNRWGVKVYSTKSYDNSSRAFTGISNGRAVVKSSSTLPTGVYYYIINYVKKGEPKTKNGYLYLN</sequence>
<dbReference type="NCBIfam" id="NF033510">
    <property type="entry name" value="Ca_tandemer"/>
    <property type="match status" value="5"/>
</dbReference>
<dbReference type="PROSITE" id="PS00018">
    <property type="entry name" value="EF_HAND_1"/>
    <property type="match status" value="3"/>
</dbReference>
<keyword evidence="3 6" id="KW-0732">Signal</keyword>
<dbReference type="EMBL" id="FPIY01000001">
    <property type="protein sequence ID" value="SFW27643.1"/>
    <property type="molecule type" value="Genomic_DNA"/>
</dbReference>
<feature type="compositionally biased region" description="Acidic residues" evidence="5">
    <location>
        <begin position="2379"/>
        <end position="2388"/>
    </location>
</feature>
<feature type="compositionally biased region" description="Acidic residues" evidence="5">
    <location>
        <begin position="2361"/>
        <end position="2372"/>
    </location>
</feature>
<dbReference type="InterPro" id="IPR028974">
    <property type="entry name" value="TSP_type-3_rpt"/>
</dbReference>
<dbReference type="RefSeq" id="WP_072302650.1">
    <property type="nucleotide sequence ID" value="NZ_FPIY01000001.1"/>
</dbReference>
<feature type="signal peptide" evidence="6">
    <location>
        <begin position="1"/>
        <end position="34"/>
    </location>
</feature>
<evidence type="ECO:0000256" key="2">
    <source>
        <dbReference type="ARBA" id="ARBA00022525"/>
    </source>
</evidence>
<dbReference type="Proteomes" id="UP000183257">
    <property type="component" value="Unassembled WGS sequence"/>
</dbReference>
<feature type="region of interest" description="Disordered" evidence="5">
    <location>
        <begin position="405"/>
        <end position="427"/>
    </location>
</feature>
<dbReference type="InterPro" id="IPR013783">
    <property type="entry name" value="Ig-like_fold"/>
</dbReference>
<dbReference type="Gene3D" id="2.60.40.10">
    <property type="entry name" value="Immunoglobulins"/>
    <property type="match status" value="13"/>
</dbReference>
<dbReference type="Pfam" id="PF18884">
    <property type="entry name" value="TSP3_bac"/>
    <property type="match status" value="4"/>
</dbReference>
<reference evidence="9" key="1">
    <citation type="submission" date="2016-11" db="EMBL/GenBank/DDBJ databases">
        <authorList>
            <person name="Varghese N."/>
            <person name="Submissions S."/>
        </authorList>
    </citation>
    <scope>NUCLEOTIDE SEQUENCE [LARGE SCALE GENOMIC DNA]</scope>
    <source>
        <strain evidence="9">DSM 24786</strain>
    </source>
</reference>
<evidence type="ECO:0000256" key="5">
    <source>
        <dbReference type="SAM" id="MobiDB-lite"/>
    </source>
</evidence>
<keyword evidence="9" id="KW-1185">Reference proteome</keyword>
<feature type="domain" description="Bacterial Ig-like" evidence="7">
    <location>
        <begin position="2166"/>
        <end position="2263"/>
    </location>
</feature>
<dbReference type="GO" id="GO:0005509">
    <property type="term" value="F:calcium ion binding"/>
    <property type="evidence" value="ECO:0007669"/>
    <property type="project" value="InterPro"/>
</dbReference>
<evidence type="ECO:0000256" key="3">
    <source>
        <dbReference type="ARBA" id="ARBA00022729"/>
    </source>
</evidence>
<evidence type="ECO:0000256" key="1">
    <source>
        <dbReference type="ARBA" id="ARBA00004613"/>
    </source>
</evidence>
<comment type="subcellular location">
    <subcellularLocation>
        <location evidence="1">Secreted</location>
    </subcellularLocation>
</comment>
<evidence type="ECO:0000256" key="4">
    <source>
        <dbReference type="ARBA" id="ARBA00022837"/>
    </source>
</evidence>
<dbReference type="Pfam" id="PF13585">
    <property type="entry name" value="CHU_C"/>
    <property type="match status" value="1"/>
</dbReference>
<proteinExistence type="predicted"/>
<accession>A0A1K1MX03</accession>
<feature type="region of interest" description="Disordered" evidence="5">
    <location>
        <begin position="2360"/>
        <end position="2443"/>
    </location>
</feature>
<feature type="chain" id="PRO_5012295216" evidence="6">
    <location>
        <begin position="35"/>
        <end position="2570"/>
    </location>
</feature>
<dbReference type="Gene3D" id="4.10.1080.10">
    <property type="entry name" value="TSP type-3 repeat"/>
    <property type="match status" value="1"/>
</dbReference>
<dbReference type="NCBIfam" id="NF012196">
    <property type="entry name" value="Ig_like_ice"/>
    <property type="match status" value="4"/>
</dbReference>
<dbReference type="InterPro" id="IPR018247">
    <property type="entry name" value="EF_Hand_1_Ca_BS"/>
</dbReference>
<name>A0A1K1MX03_9FLAO</name>
<dbReference type="InterPro" id="IPR049826">
    <property type="entry name" value="Ig-like_ice"/>
</dbReference>
<keyword evidence="4" id="KW-0106">Calcium</keyword>
<keyword evidence="2" id="KW-0964">Secreted</keyword>
<dbReference type="InterPro" id="IPR059100">
    <property type="entry name" value="TSP3_bac"/>
</dbReference>
<dbReference type="STRING" id="76595.SAMN05660313_01007"/>
<dbReference type="Pfam" id="PF19077">
    <property type="entry name" value="Big_13"/>
    <property type="match status" value="1"/>
</dbReference>
<gene>
    <name evidence="8" type="ORF">SAMN05660313_01007</name>
</gene>
<evidence type="ECO:0000259" key="7">
    <source>
        <dbReference type="Pfam" id="PF19077"/>
    </source>
</evidence>
<evidence type="ECO:0000313" key="9">
    <source>
        <dbReference type="Proteomes" id="UP000183257"/>
    </source>
</evidence>
<dbReference type="InterPro" id="IPR044016">
    <property type="entry name" value="Big_13"/>
</dbReference>
<organism evidence="8 9">
    <name type="scientific">Cellulophaga fucicola</name>
    <dbReference type="NCBI Taxonomy" id="76595"/>
    <lineage>
        <taxon>Bacteria</taxon>
        <taxon>Pseudomonadati</taxon>
        <taxon>Bacteroidota</taxon>
        <taxon>Flavobacteriia</taxon>
        <taxon>Flavobacteriales</taxon>
        <taxon>Flavobacteriaceae</taxon>
        <taxon>Cellulophaga</taxon>
    </lineage>
</organism>
<evidence type="ECO:0000256" key="6">
    <source>
        <dbReference type="SAM" id="SignalP"/>
    </source>
</evidence>
<dbReference type="OrthoDB" id="9805017at2"/>
<protein>
    <submittedName>
        <fullName evidence="8">Ig-like domain (Group 3)</fullName>
    </submittedName>
</protein>